<feature type="domain" description="Aminoacyl-transfer RNA synthetases class-II family profile" evidence="18">
    <location>
        <begin position="135"/>
        <end position="432"/>
    </location>
</feature>
<evidence type="ECO:0000259" key="18">
    <source>
        <dbReference type="PROSITE" id="PS50862"/>
    </source>
</evidence>
<evidence type="ECO:0000256" key="15">
    <source>
        <dbReference type="PIRSR" id="PIRSR001529-1"/>
    </source>
</evidence>
<evidence type="ECO:0000256" key="4">
    <source>
        <dbReference type="ARBA" id="ARBA00012840"/>
    </source>
</evidence>
<proteinExistence type="inferred from homology"/>
<keyword evidence="17" id="KW-0175">Coiled coil</keyword>
<keyword evidence="8 16" id="KW-0067">ATP-binding</keyword>
<dbReference type="InterPro" id="IPR033729">
    <property type="entry name" value="SerRS_core"/>
</dbReference>
<feature type="coiled-coil region" evidence="17">
    <location>
        <begin position="67"/>
        <end position="101"/>
    </location>
</feature>
<dbReference type="NCBIfam" id="TIGR00414">
    <property type="entry name" value="serS"/>
    <property type="match status" value="1"/>
</dbReference>
<dbReference type="SUPFAM" id="SSF46589">
    <property type="entry name" value="tRNA-binding arm"/>
    <property type="match status" value="1"/>
</dbReference>
<evidence type="ECO:0000256" key="14">
    <source>
        <dbReference type="NCBIfam" id="TIGR00414"/>
    </source>
</evidence>
<dbReference type="Proteomes" id="UP000178085">
    <property type="component" value="Unassembled WGS sequence"/>
</dbReference>
<dbReference type="Gene3D" id="1.10.287.40">
    <property type="entry name" value="Serine-tRNA synthetase, tRNA binding domain"/>
    <property type="match status" value="1"/>
</dbReference>
<keyword evidence="10" id="KW-0030">Aminoacyl-tRNA synthetase</keyword>
<evidence type="ECO:0000256" key="5">
    <source>
        <dbReference type="ARBA" id="ARBA00022490"/>
    </source>
</evidence>
<protein>
    <recommendedName>
        <fullName evidence="11 14">Serine--tRNA ligase</fullName>
        <ecNumber evidence="4 14">6.1.1.11</ecNumber>
    </recommendedName>
</protein>
<dbReference type="GO" id="GO:0006434">
    <property type="term" value="P:seryl-tRNA aminoacylation"/>
    <property type="evidence" value="ECO:0007669"/>
    <property type="project" value="UniProtKB-UniRule"/>
</dbReference>
<evidence type="ECO:0000256" key="12">
    <source>
        <dbReference type="ARBA" id="ARBA00047929"/>
    </source>
</evidence>
<feature type="binding site" evidence="16">
    <location>
        <begin position="253"/>
        <end position="255"/>
    </location>
    <ligand>
        <name>ATP</name>
        <dbReference type="ChEBI" id="CHEBI:30616"/>
    </ligand>
</feature>
<evidence type="ECO:0000313" key="20">
    <source>
        <dbReference type="Proteomes" id="UP000178085"/>
    </source>
</evidence>
<dbReference type="InterPro" id="IPR002317">
    <property type="entry name" value="Ser-tRNA-ligase_type_1"/>
</dbReference>
<dbReference type="Gene3D" id="3.30.930.10">
    <property type="entry name" value="Bira Bifunctional Protein, Domain 2"/>
    <property type="match status" value="1"/>
</dbReference>
<feature type="site" description="Important for serine binding" evidence="15">
    <location>
        <position position="407"/>
    </location>
</feature>
<dbReference type="AlphaFoldDB" id="A0A1F4NRD6"/>
<evidence type="ECO:0000256" key="13">
    <source>
        <dbReference type="ARBA" id="ARBA00048823"/>
    </source>
</evidence>
<comment type="pathway">
    <text evidence="2">Aminoacyl-tRNA biosynthesis; selenocysteinyl-tRNA(Sec) biosynthesis; L-seryl-tRNA(Sec) from L-serine and tRNA(Sec): step 1/1.</text>
</comment>
<comment type="subcellular location">
    <subcellularLocation>
        <location evidence="1">Cytoplasm</location>
    </subcellularLocation>
</comment>
<evidence type="ECO:0000256" key="1">
    <source>
        <dbReference type="ARBA" id="ARBA00004496"/>
    </source>
</evidence>
<organism evidence="19 20">
    <name type="scientific">candidate division Kazan bacterium RIFCSPLOWO2_01_FULL_45_19</name>
    <dbReference type="NCBI Taxonomy" id="1798538"/>
    <lineage>
        <taxon>Bacteria</taxon>
        <taxon>Bacteria division Kazan-3B-28</taxon>
    </lineage>
</organism>
<evidence type="ECO:0000256" key="8">
    <source>
        <dbReference type="ARBA" id="ARBA00022840"/>
    </source>
</evidence>
<keyword evidence="6" id="KW-0436">Ligase</keyword>
<evidence type="ECO:0000256" key="7">
    <source>
        <dbReference type="ARBA" id="ARBA00022741"/>
    </source>
</evidence>
<feature type="binding site" evidence="15">
    <location>
        <position position="276"/>
    </location>
    <ligand>
        <name>L-serine</name>
        <dbReference type="ChEBI" id="CHEBI:33384"/>
    </ligand>
</feature>
<dbReference type="GO" id="GO:0004828">
    <property type="term" value="F:serine-tRNA ligase activity"/>
    <property type="evidence" value="ECO:0007669"/>
    <property type="project" value="UniProtKB-UniRule"/>
</dbReference>
<reference evidence="19 20" key="1">
    <citation type="journal article" date="2016" name="Nat. Commun.">
        <title>Thousands of microbial genomes shed light on interconnected biogeochemical processes in an aquifer system.</title>
        <authorList>
            <person name="Anantharaman K."/>
            <person name="Brown C.T."/>
            <person name="Hug L.A."/>
            <person name="Sharon I."/>
            <person name="Castelle C.J."/>
            <person name="Probst A.J."/>
            <person name="Thomas B.C."/>
            <person name="Singh A."/>
            <person name="Wilkins M.J."/>
            <person name="Karaoz U."/>
            <person name="Brodie E.L."/>
            <person name="Williams K.H."/>
            <person name="Hubbard S.S."/>
            <person name="Banfield J.F."/>
        </authorList>
    </citation>
    <scope>NUCLEOTIDE SEQUENCE [LARGE SCALE GENOMIC DNA]</scope>
</reference>
<dbReference type="CDD" id="cd00770">
    <property type="entry name" value="SerRS_core"/>
    <property type="match status" value="1"/>
</dbReference>
<dbReference type="EMBL" id="METD01000001">
    <property type="protein sequence ID" value="OGB73818.1"/>
    <property type="molecule type" value="Genomic_DNA"/>
</dbReference>
<accession>A0A1F4NRD6</accession>
<comment type="caution">
    <text evidence="19">The sequence shown here is derived from an EMBL/GenBank/DDBJ whole genome shotgun (WGS) entry which is preliminary data.</text>
</comment>
<evidence type="ECO:0000256" key="6">
    <source>
        <dbReference type="ARBA" id="ARBA00022598"/>
    </source>
</evidence>
<evidence type="ECO:0000256" key="11">
    <source>
        <dbReference type="ARBA" id="ARBA00039158"/>
    </source>
</evidence>
<comment type="similarity">
    <text evidence="3">Belongs to the class-II aminoacyl-tRNA synthetase family. Type-1 seryl-tRNA synthetase subfamily.</text>
</comment>
<dbReference type="InterPro" id="IPR042103">
    <property type="entry name" value="SerRS_1_N_sf"/>
</dbReference>
<dbReference type="GO" id="GO:0005524">
    <property type="term" value="F:ATP binding"/>
    <property type="evidence" value="ECO:0007669"/>
    <property type="project" value="UniProtKB-KW"/>
</dbReference>
<keyword evidence="7" id="KW-0547">Nucleotide-binding</keyword>
<dbReference type="PROSITE" id="PS50862">
    <property type="entry name" value="AA_TRNA_LIGASE_II"/>
    <property type="match status" value="1"/>
</dbReference>
<evidence type="ECO:0000256" key="3">
    <source>
        <dbReference type="ARBA" id="ARBA00010728"/>
    </source>
</evidence>
<dbReference type="PANTHER" id="PTHR43697:SF1">
    <property type="entry name" value="SERINE--TRNA LIGASE"/>
    <property type="match status" value="1"/>
</dbReference>
<evidence type="ECO:0000313" key="19">
    <source>
        <dbReference type="EMBL" id="OGB73818.1"/>
    </source>
</evidence>
<sequence>MMDLKQLEDNLYTWQSALERRGAEVDLNKVLEAHKCYLELLQKSEELRARRNTAARAQDIEAGKPYSAEATKGLRQAKGLLKEMEDELATAKAELDELVAGIPNLPSGDIPDGGEENNKVLGVVGKPRTIDNPKDHIELGEGLGILDIERGTKVSGARFYYLKNQAVELEFAIVRWLMDLLKEKGFELLIGPELLNEKAMLAGGYLGKAVDEVYKTQDELYLIGTAEQSILAYHLDEIVPVPKRYASFSTCFRREAGSYGKDVKGIIRTHQFDKIEMFSFVAPSMSAREHEFLVSIQEEILQGLEIPYQKVLLAAGDLSMASAKTIDLESWLPSQNRHRETHSCSNCTDWQARRAKIRYREQGSPSQLRQGFDGQAVPRDNIKNDFLTNGGGTTGNKPELVHTLNGTAVAIGRILVAILENHQQIDGSVIVPKVLHPYLSFKEIRP</sequence>
<feature type="binding site" evidence="15">
    <location>
        <position position="253"/>
    </location>
    <ligand>
        <name>L-serine</name>
        <dbReference type="ChEBI" id="CHEBI:33384"/>
    </ligand>
</feature>
<evidence type="ECO:0000256" key="9">
    <source>
        <dbReference type="ARBA" id="ARBA00022917"/>
    </source>
</evidence>
<dbReference type="InterPro" id="IPR010978">
    <property type="entry name" value="tRNA-bd_arm"/>
</dbReference>
<dbReference type="InterPro" id="IPR045864">
    <property type="entry name" value="aa-tRNA-synth_II/BPL/LPL"/>
</dbReference>
<evidence type="ECO:0000256" key="2">
    <source>
        <dbReference type="ARBA" id="ARBA00005045"/>
    </source>
</evidence>
<dbReference type="GO" id="GO:0005737">
    <property type="term" value="C:cytoplasm"/>
    <property type="evidence" value="ECO:0007669"/>
    <property type="project" value="UniProtKB-SubCell"/>
</dbReference>
<dbReference type="Pfam" id="PF00587">
    <property type="entry name" value="tRNA-synt_2b"/>
    <property type="match status" value="1"/>
</dbReference>
<dbReference type="PANTHER" id="PTHR43697">
    <property type="entry name" value="SERYL-TRNA SYNTHETASE"/>
    <property type="match status" value="1"/>
</dbReference>
<feature type="binding site" evidence="15">
    <location>
        <position position="405"/>
    </location>
    <ligand>
        <name>L-serine</name>
        <dbReference type="ChEBI" id="CHEBI:33384"/>
    </ligand>
</feature>
<comment type="catalytic activity">
    <reaction evidence="12">
        <text>tRNA(Sec) + L-serine + ATP = L-seryl-tRNA(Sec) + AMP + diphosphate + H(+)</text>
        <dbReference type="Rhea" id="RHEA:42580"/>
        <dbReference type="Rhea" id="RHEA-COMP:9742"/>
        <dbReference type="Rhea" id="RHEA-COMP:10128"/>
        <dbReference type="ChEBI" id="CHEBI:15378"/>
        <dbReference type="ChEBI" id="CHEBI:30616"/>
        <dbReference type="ChEBI" id="CHEBI:33019"/>
        <dbReference type="ChEBI" id="CHEBI:33384"/>
        <dbReference type="ChEBI" id="CHEBI:78442"/>
        <dbReference type="ChEBI" id="CHEBI:78533"/>
        <dbReference type="ChEBI" id="CHEBI:456215"/>
        <dbReference type="EC" id="6.1.1.11"/>
    </reaction>
</comment>
<evidence type="ECO:0000256" key="16">
    <source>
        <dbReference type="PIRSR" id="PIRSR001529-2"/>
    </source>
</evidence>
<keyword evidence="9" id="KW-0648">Protein biosynthesis</keyword>
<dbReference type="EC" id="6.1.1.11" evidence="4 14"/>
<keyword evidence="5" id="KW-0963">Cytoplasm</keyword>
<dbReference type="PRINTS" id="PR00981">
    <property type="entry name" value="TRNASYNTHSER"/>
</dbReference>
<dbReference type="InterPro" id="IPR002314">
    <property type="entry name" value="aa-tRNA-synt_IIb"/>
</dbReference>
<evidence type="ECO:0000256" key="17">
    <source>
        <dbReference type="SAM" id="Coils"/>
    </source>
</evidence>
<comment type="catalytic activity">
    <reaction evidence="13">
        <text>tRNA(Ser) + L-serine + ATP = L-seryl-tRNA(Ser) + AMP + diphosphate + H(+)</text>
        <dbReference type="Rhea" id="RHEA:12292"/>
        <dbReference type="Rhea" id="RHEA-COMP:9669"/>
        <dbReference type="Rhea" id="RHEA-COMP:9703"/>
        <dbReference type="ChEBI" id="CHEBI:15378"/>
        <dbReference type="ChEBI" id="CHEBI:30616"/>
        <dbReference type="ChEBI" id="CHEBI:33019"/>
        <dbReference type="ChEBI" id="CHEBI:33384"/>
        <dbReference type="ChEBI" id="CHEBI:78442"/>
        <dbReference type="ChEBI" id="CHEBI:78533"/>
        <dbReference type="ChEBI" id="CHEBI:456215"/>
        <dbReference type="EC" id="6.1.1.11"/>
    </reaction>
</comment>
<dbReference type="InterPro" id="IPR015866">
    <property type="entry name" value="Ser-tRNA-synth_1_N"/>
</dbReference>
<feature type="binding site" evidence="16">
    <location>
        <begin position="340"/>
        <end position="343"/>
    </location>
    <ligand>
        <name>ATP</name>
        <dbReference type="ChEBI" id="CHEBI:30616"/>
    </ligand>
</feature>
<dbReference type="SUPFAM" id="SSF55681">
    <property type="entry name" value="Class II aaRS and biotin synthetases"/>
    <property type="match status" value="1"/>
</dbReference>
<name>A0A1F4NRD6_UNCK3</name>
<dbReference type="PIRSF" id="PIRSF001529">
    <property type="entry name" value="Ser-tRNA-synth_IIa"/>
    <property type="match status" value="1"/>
</dbReference>
<gene>
    <name evidence="19" type="ORF">A3K51_03290</name>
</gene>
<dbReference type="InterPro" id="IPR006195">
    <property type="entry name" value="aa-tRNA-synth_II"/>
</dbReference>
<feature type="binding site" evidence="15">
    <location>
        <position position="225"/>
    </location>
    <ligand>
        <name>L-serine</name>
        <dbReference type="ChEBI" id="CHEBI:33384"/>
    </ligand>
</feature>
<evidence type="ECO:0000256" key="10">
    <source>
        <dbReference type="ARBA" id="ARBA00023146"/>
    </source>
</evidence>
<dbReference type="Pfam" id="PF02403">
    <property type="entry name" value="Seryl_tRNA_N"/>
    <property type="match status" value="1"/>
</dbReference>